<keyword evidence="1" id="KW-0812">Transmembrane</keyword>
<evidence type="ECO:0000256" key="1">
    <source>
        <dbReference type="SAM" id="Phobius"/>
    </source>
</evidence>
<keyword evidence="1" id="KW-0472">Membrane</keyword>
<protein>
    <submittedName>
        <fullName evidence="2">Uncharacterized protein</fullName>
    </submittedName>
</protein>
<organism evidence="2 3">
    <name type="scientific">Aspergillus cavernicola</name>
    <dbReference type="NCBI Taxonomy" id="176166"/>
    <lineage>
        <taxon>Eukaryota</taxon>
        <taxon>Fungi</taxon>
        <taxon>Dikarya</taxon>
        <taxon>Ascomycota</taxon>
        <taxon>Pezizomycotina</taxon>
        <taxon>Eurotiomycetes</taxon>
        <taxon>Eurotiomycetidae</taxon>
        <taxon>Eurotiales</taxon>
        <taxon>Aspergillaceae</taxon>
        <taxon>Aspergillus</taxon>
        <taxon>Aspergillus subgen. Nidulantes</taxon>
    </lineage>
</organism>
<name>A0ABR4IQ15_9EURO</name>
<reference evidence="2 3" key="1">
    <citation type="submission" date="2024-07" db="EMBL/GenBank/DDBJ databases">
        <title>Section-level genome sequencing and comparative genomics of Aspergillus sections Usti and Cavernicolus.</title>
        <authorList>
            <consortium name="Lawrence Berkeley National Laboratory"/>
            <person name="Nybo J.L."/>
            <person name="Vesth T.C."/>
            <person name="Theobald S."/>
            <person name="Frisvad J.C."/>
            <person name="Larsen T.O."/>
            <person name="Kjaerboelling I."/>
            <person name="Rothschild-Mancinelli K."/>
            <person name="Lyhne E.K."/>
            <person name="Kogle M.E."/>
            <person name="Barry K."/>
            <person name="Clum A."/>
            <person name="Na H."/>
            <person name="Ledsgaard L."/>
            <person name="Lin J."/>
            <person name="Lipzen A."/>
            <person name="Kuo A."/>
            <person name="Riley R."/>
            <person name="Mondo S."/>
            <person name="LaButti K."/>
            <person name="Haridas S."/>
            <person name="Pangalinan J."/>
            <person name="Salamov A.A."/>
            <person name="Simmons B.A."/>
            <person name="Magnuson J.K."/>
            <person name="Chen J."/>
            <person name="Drula E."/>
            <person name="Henrissat B."/>
            <person name="Wiebenga A."/>
            <person name="Lubbers R.J."/>
            <person name="Gomes A.C."/>
            <person name="Makela M.R."/>
            <person name="Stajich J."/>
            <person name="Grigoriev I.V."/>
            <person name="Mortensen U.H."/>
            <person name="De vries R.P."/>
            <person name="Baker S.E."/>
            <person name="Andersen M.R."/>
        </authorList>
    </citation>
    <scope>NUCLEOTIDE SEQUENCE [LARGE SCALE GENOMIC DNA]</scope>
    <source>
        <strain evidence="2 3">CBS 600.67</strain>
    </source>
</reference>
<feature type="transmembrane region" description="Helical" evidence="1">
    <location>
        <begin position="54"/>
        <end position="75"/>
    </location>
</feature>
<keyword evidence="3" id="KW-1185">Reference proteome</keyword>
<accession>A0ABR4IQ15</accession>
<sequence>MLIVAFRLLYGLDDGIIFFFVLFPFDLGSEPTLARCLLYRFGVGTQGGDASGKILFLFISYIPIYFCLFAFFWIVNHVPIDKRDGGDWSPRWSDSMDER</sequence>
<dbReference type="Proteomes" id="UP001610335">
    <property type="component" value="Unassembled WGS sequence"/>
</dbReference>
<dbReference type="EMBL" id="JBFXLS010000018">
    <property type="protein sequence ID" value="KAL2828987.1"/>
    <property type="molecule type" value="Genomic_DNA"/>
</dbReference>
<evidence type="ECO:0000313" key="3">
    <source>
        <dbReference type="Proteomes" id="UP001610335"/>
    </source>
</evidence>
<gene>
    <name evidence="2" type="ORF">BDW59DRAFT_40412</name>
</gene>
<feature type="transmembrane region" description="Helical" evidence="1">
    <location>
        <begin position="7"/>
        <end position="25"/>
    </location>
</feature>
<comment type="caution">
    <text evidence="2">The sequence shown here is derived from an EMBL/GenBank/DDBJ whole genome shotgun (WGS) entry which is preliminary data.</text>
</comment>
<proteinExistence type="predicted"/>
<evidence type="ECO:0000313" key="2">
    <source>
        <dbReference type="EMBL" id="KAL2828987.1"/>
    </source>
</evidence>
<keyword evidence="1" id="KW-1133">Transmembrane helix</keyword>